<dbReference type="Proteomes" id="UP001460270">
    <property type="component" value="Unassembled WGS sequence"/>
</dbReference>
<reference evidence="3" key="1">
    <citation type="submission" date="2024-04" db="EMBL/GenBank/DDBJ databases">
        <title>Salinicola lusitanus LLJ914,a marine bacterium isolated from the Okinawa Trough.</title>
        <authorList>
            <person name="Li J."/>
        </authorList>
    </citation>
    <scope>NUCLEOTIDE SEQUENCE [LARGE SCALE GENOMIC DNA]</scope>
</reference>
<evidence type="ECO:0000313" key="2">
    <source>
        <dbReference type="EMBL" id="KAK7878092.1"/>
    </source>
</evidence>
<name>A0AAW0MDQ5_9GOBI</name>
<evidence type="ECO:0000313" key="3">
    <source>
        <dbReference type="Proteomes" id="UP001460270"/>
    </source>
</evidence>
<feature type="region of interest" description="Disordered" evidence="1">
    <location>
        <begin position="59"/>
        <end position="106"/>
    </location>
</feature>
<sequence length="106" mass="12101">MYTCTHVLCPLRRADVSAGAAERIQMKSIFQETTAFSSLYECSLWNLRESAWLWTKPELSDRKPTRPCPKPTRPCPKPTRVPNPPAHVPNPPASQSEYIQSKHRLI</sequence>
<dbReference type="EMBL" id="JBBPFD010000617">
    <property type="protein sequence ID" value="KAK7878092.1"/>
    <property type="molecule type" value="Genomic_DNA"/>
</dbReference>
<keyword evidence="3" id="KW-1185">Reference proteome</keyword>
<gene>
    <name evidence="2" type="ORF">WMY93_031239</name>
</gene>
<feature type="compositionally biased region" description="Pro residues" evidence="1">
    <location>
        <begin position="66"/>
        <end position="92"/>
    </location>
</feature>
<evidence type="ECO:0000256" key="1">
    <source>
        <dbReference type="SAM" id="MobiDB-lite"/>
    </source>
</evidence>
<proteinExistence type="predicted"/>
<protein>
    <submittedName>
        <fullName evidence="2">Uncharacterized protein</fullName>
    </submittedName>
</protein>
<dbReference type="AlphaFoldDB" id="A0AAW0MDQ5"/>
<comment type="caution">
    <text evidence="2">The sequence shown here is derived from an EMBL/GenBank/DDBJ whole genome shotgun (WGS) entry which is preliminary data.</text>
</comment>
<organism evidence="2 3">
    <name type="scientific">Mugilogobius chulae</name>
    <name type="common">yellowstripe goby</name>
    <dbReference type="NCBI Taxonomy" id="88201"/>
    <lineage>
        <taxon>Eukaryota</taxon>
        <taxon>Metazoa</taxon>
        <taxon>Chordata</taxon>
        <taxon>Craniata</taxon>
        <taxon>Vertebrata</taxon>
        <taxon>Euteleostomi</taxon>
        <taxon>Actinopterygii</taxon>
        <taxon>Neopterygii</taxon>
        <taxon>Teleostei</taxon>
        <taxon>Neoteleostei</taxon>
        <taxon>Acanthomorphata</taxon>
        <taxon>Gobiaria</taxon>
        <taxon>Gobiiformes</taxon>
        <taxon>Gobioidei</taxon>
        <taxon>Gobiidae</taxon>
        <taxon>Gobionellinae</taxon>
        <taxon>Mugilogobius</taxon>
    </lineage>
</organism>
<accession>A0AAW0MDQ5</accession>